<gene>
    <name evidence="1" type="ORF">IPOD504_LOCUS17336</name>
</gene>
<evidence type="ECO:0000313" key="1">
    <source>
        <dbReference type="EMBL" id="CAH2076604.1"/>
    </source>
</evidence>
<accession>A0ABN8J920</accession>
<feature type="non-terminal residue" evidence="1">
    <location>
        <position position="322"/>
    </location>
</feature>
<keyword evidence="2" id="KW-1185">Reference proteome</keyword>
<name>A0ABN8J920_9NEOP</name>
<evidence type="ECO:0000313" key="2">
    <source>
        <dbReference type="Proteomes" id="UP000837857"/>
    </source>
</evidence>
<sequence length="322" mass="36929">MERENVIECTCYTNSVEEIENQNRGQGKKLKKVRAGKHGYRWCRDVDPRHTYFGYSYGRHERVSYKGEEEKKIKITDTKRKEGLAEVTDAKKNVPVFEKKLGKLSLDCCSAVGGMTINVETLGEDKGKFLVQVVSHSSKEDTVLIGGVVCESVYVCLGVSHAIVNGRAFFVEKVERHIIEPSGNIHQTLLVLTLKGYVVSQEWANNSYIIHINPLLRVIPERDEIEPHEPLRETWREDLQLLSDYLDFKSTRSSEGARYVSEHGELTGTIRDYLQALLLLRPNDALHFTRHYFGAALSALDLPHNEFFDSSTKHVRYYFFEE</sequence>
<proteinExistence type="predicted"/>
<organism evidence="1 2">
    <name type="scientific">Iphiclides podalirius</name>
    <name type="common">scarce swallowtail</name>
    <dbReference type="NCBI Taxonomy" id="110791"/>
    <lineage>
        <taxon>Eukaryota</taxon>
        <taxon>Metazoa</taxon>
        <taxon>Ecdysozoa</taxon>
        <taxon>Arthropoda</taxon>
        <taxon>Hexapoda</taxon>
        <taxon>Insecta</taxon>
        <taxon>Pterygota</taxon>
        <taxon>Neoptera</taxon>
        <taxon>Endopterygota</taxon>
        <taxon>Lepidoptera</taxon>
        <taxon>Glossata</taxon>
        <taxon>Ditrysia</taxon>
        <taxon>Papilionoidea</taxon>
        <taxon>Papilionidae</taxon>
        <taxon>Papilioninae</taxon>
        <taxon>Iphiclides</taxon>
    </lineage>
</organism>
<dbReference type="EMBL" id="OW152821">
    <property type="protein sequence ID" value="CAH2076604.1"/>
    <property type="molecule type" value="Genomic_DNA"/>
</dbReference>
<reference evidence="1" key="1">
    <citation type="submission" date="2022-03" db="EMBL/GenBank/DDBJ databases">
        <authorList>
            <person name="Martin H S."/>
        </authorList>
    </citation>
    <scope>NUCLEOTIDE SEQUENCE</scope>
</reference>
<protein>
    <submittedName>
        <fullName evidence="1">Uncharacterized protein</fullName>
    </submittedName>
</protein>
<dbReference type="Proteomes" id="UP000837857">
    <property type="component" value="Chromosome 9"/>
</dbReference>